<dbReference type="GO" id="GO:0016788">
    <property type="term" value="F:hydrolase activity, acting on ester bonds"/>
    <property type="evidence" value="ECO:0007669"/>
    <property type="project" value="UniProtKB-ARBA"/>
</dbReference>
<dbReference type="SUPFAM" id="SSF52266">
    <property type="entry name" value="SGNH hydrolase"/>
    <property type="match status" value="1"/>
</dbReference>
<dbReference type="SUPFAM" id="SSF48452">
    <property type="entry name" value="TPR-like"/>
    <property type="match status" value="1"/>
</dbReference>
<accession>A0A846QLL4</accession>
<protein>
    <submittedName>
        <fullName evidence="1">Tetratricopeptide (TPR) repeat protein</fullName>
    </submittedName>
</protein>
<gene>
    <name evidence="1" type="ORF">GGQ74_000723</name>
</gene>
<comment type="caution">
    <text evidence="1">The sequence shown here is derived from an EMBL/GenBank/DDBJ whole genome shotgun (WGS) entry which is preliminary data.</text>
</comment>
<dbReference type="InterPro" id="IPR011990">
    <property type="entry name" value="TPR-like_helical_dom_sf"/>
</dbReference>
<dbReference type="RefSeq" id="WP_167940169.1">
    <property type="nucleotide sequence ID" value="NZ_JAATJA010000001.1"/>
</dbReference>
<evidence type="ECO:0000313" key="1">
    <source>
        <dbReference type="EMBL" id="NJB67083.1"/>
    </source>
</evidence>
<reference evidence="1 2" key="1">
    <citation type="submission" date="2020-03" db="EMBL/GenBank/DDBJ databases">
        <title>Genomic Encyclopedia of Type Strains, Phase IV (KMG-IV): sequencing the most valuable type-strain genomes for metagenomic binning, comparative biology and taxonomic classification.</title>
        <authorList>
            <person name="Goeker M."/>
        </authorList>
    </citation>
    <scope>NUCLEOTIDE SEQUENCE [LARGE SCALE GENOMIC DNA]</scope>
    <source>
        <strain evidence="1 2">DSM 24233</strain>
    </source>
</reference>
<organism evidence="1 2">
    <name type="scientific">Desulfobaculum xiamenense</name>
    <dbReference type="NCBI Taxonomy" id="995050"/>
    <lineage>
        <taxon>Bacteria</taxon>
        <taxon>Pseudomonadati</taxon>
        <taxon>Thermodesulfobacteriota</taxon>
        <taxon>Desulfovibrionia</taxon>
        <taxon>Desulfovibrionales</taxon>
        <taxon>Desulfovibrionaceae</taxon>
        <taxon>Desulfobaculum</taxon>
    </lineage>
</organism>
<dbReference type="InterPro" id="IPR036514">
    <property type="entry name" value="SGNH_hydro_sf"/>
</dbReference>
<dbReference type="Proteomes" id="UP000580856">
    <property type="component" value="Unassembled WGS sequence"/>
</dbReference>
<name>A0A846QLL4_9BACT</name>
<dbReference type="EMBL" id="JAATJA010000001">
    <property type="protein sequence ID" value="NJB67083.1"/>
    <property type="molecule type" value="Genomic_DNA"/>
</dbReference>
<dbReference type="Gene3D" id="1.25.40.10">
    <property type="entry name" value="Tetratricopeptide repeat domain"/>
    <property type="match status" value="1"/>
</dbReference>
<proteinExistence type="predicted"/>
<dbReference type="Gene3D" id="3.40.50.1110">
    <property type="entry name" value="SGNH hydrolase"/>
    <property type="match status" value="1"/>
</dbReference>
<dbReference type="AlphaFoldDB" id="A0A846QLL4"/>
<sequence>MSEPRKLWFVGDSSASGIGLGREVFPRRLVGLLRDAGRGPVEAVNCAVPGFTSTDAAALIHDLSGAGEIGPGAAVVFYLGNNELAASAYKGRYGGLRRWGRALRSLVPNSGGLRRPAGMCELHFEDVPQTPSVANTLDDFRCNMDRALREVRRTGARAVVVVPVANPDFPHGVGLANAAWFKTVGVRDRISEFLGRWYEPQGEHQAWLFGGVVAMEKGRWALAREHFAQAAHSEQACVRSAALNNLGTALAGLGQLSDARFELERGLAEHPEYAPLYLANIARVCRMTNRDGEACELNAQAYESDASLYRVRESVRRAALDVAVRNGAGIVDVAEYADAASFVDYCHPTPELHERLAGAVLAELHGFAPEGGLCAYRTWFVSPDAYSGRCGTLLDYYLIDRDEADPGQCFAEFMETAAVDVPGGDMLAEAFTGFTRSALAHPLFGHGADLLTVAPEYWFEVLSFPEFHTYRVMSAYMDALEQAGEGGILGQYGNFDFSSAAYASLVLMKRPRALPREVDMSLPYAARLVDNVRNALRELGRAAVDPEVRRRTVIYWYTRESFRYGTHSRPSMLIDAWGYERAMEALLAALAIWRTADAGALFDAGRVALDGLAAHVEGLSHDLWMGGGVGDANVRNMAFLAGFDLELQALSHLANGGAR</sequence>
<evidence type="ECO:0000313" key="2">
    <source>
        <dbReference type="Proteomes" id="UP000580856"/>
    </source>
</evidence>
<keyword evidence="2" id="KW-1185">Reference proteome</keyword>